<reference evidence="2" key="1">
    <citation type="submission" date="2020-12" db="EMBL/GenBank/DDBJ databases">
        <title>WGS assembly of Carya illinoinensis cv. Pawnee.</title>
        <authorList>
            <person name="Platts A."/>
            <person name="Shu S."/>
            <person name="Wright S."/>
            <person name="Barry K."/>
            <person name="Edger P."/>
            <person name="Pires J.C."/>
            <person name="Schmutz J."/>
        </authorList>
    </citation>
    <scope>NUCLEOTIDE SEQUENCE</scope>
    <source>
        <tissue evidence="2">Leaf</tissue>
    </source>
</reference>
<dbReference type="Proteomes" id="UP000811609">
    <property type="component" value="Chromosome 15"/>
</dbReference>
<proteinExistence type="predicted"/>
<dbReference type="Pfam" id="PF13405">
    <property type="entry name" value="EF-hand_6"/>
    <property type="match status" value="1"/>
</dbReference>
<accession>A0A8T1NBY1</accession>
<dbReference type="InterPro" id="IPR018247">
    <property type="entry name" value="EF_Hand_1_Ca_BS"/>
</dbReference>
<dbReference type="CDD" id="cd00051">
    <property type="entry name" value="EFh"/>
    <property type="match status" value="1"/>
</dbReference>
<gene>
    <name evidence="2" type="ORF">CIPAW_15G060000</name>
</gene>
<dbReference type="Pfam" id="PF13202">
    <property type="entry name" value="EF-hand_5"/>
    <property type="match status" value="1"/>
</dbReference>
<name>A0A8T1NBY1_CARIL</name>
<comment type="caution">
    <text evidence="2">The sequence shown here is derived from an EMBL/GenBank/DDBJ whole genome shotgun (WGS) entry which is preliminary data.</text>
</comment>
<protein>
    <recommendedName>
        <fullName evidence="1">EF-hand domain-containing protein</fullName>
    </recommendedName>
</protein>
<keyword evidence="3" id="KW-1185">Reference proteome</keyword>
<organism evidence="2 3">
    <name type="scientific">Carya illinoinensis</name>
    <name type="common">Pecan</name>
    <dbReference type="NCBI Taxonomy" id="32201"/>
    <lineage>
        <taxon>Eukaryota</taxon>
        <taxon>Viridiplantae</taxon>
        <taxon>Streptophyta</taxon>
        <taxon>Embryophyta</taxon>
        <taxon>Tracheophyta</taxon>
        <taxon>Spermatophyta</taxon>
        <taxon>Magnoliopsida</taxon>
        <taxon>eudicotyledons</taxon>
        <taxon>Gunneridae</taxon>
        <taxon>Pentapetalae</taxon>
        <taxon>rosids</taxon>
        <taxon>fabids</taxon>
        <taxon>Fagales</taxon>
        <taxon>Juglandaceae</taxon>
        <taxon>Carya</taxon>
    </lineage>
</organism>
<dbReference type="SMART" id="SM00054">
    <property type="entry name" value="EFh"/>
    <property type="match status" value="2"/>
</dbReference>
<dbReference type="AlphaFoldDB" id="A0A8T1NBY1"/>
<dbReference type="EMBL" id="CM031823">
    <property type="protein sequence ID" value="KAG6626584.1"/>
    <property type="molecule type" value="Genomic_DNA"/>
</dbReference>
<evidence type="ECO:0000313" key="3">
    <source>
        <dbReference type="Proteomes" id="UP000811609"/>
    </source>
</evidence>
<dbReference type="PROSITE" id="PS50222">
    <property type="entry name" value="EF_HAND_2"/>
    <property type="match status" value="1"/>
</dbReference>
<sequence length="89" mass="9955">MGRYLTKSYGTGLTEEQIKGIFKRYDANRDGFLNKEEIRNAFQSLGSRLPGYRAGRGLHHADTNGDGLIDNEELNALVEYGAKIGYTIK</sequence>
<dbReference type="PROSITE" id="PS00018">
    <property type="entry name" value="EF_HAND_1"/>
    <property type="match status" value="2"/>
</dbReference>
<evidence type="ECO:0000313" key="2">
    <source>
        <dbReference type="EMBL" id="KAG6626584.1"/>
    </source>
</evidence>
<feature type="domain" description="EF-hand" evidence="1">
    <location>
        <begin position="13"/>
        <end position="48"/>
    </location>
</feature>
<dbReference type="InterPro" id="IPR002048">
    <property type="entry name" value="EF_hand_dom"/>
</dbReference>
<evidence type="ECO:0000259" key="1">
    <source>
        <dbReference type="PROSITE" id="PS50222"/>
    </source>
</evidence>
<dbReference type="GO" id="GO:0005509">
    <property type="term" value="F:calcium ion binding"/>
    <property type="evidence" value="ECO:0007669"/>
    <property type="project" value="InterPro"/>
</dbReference>